<organism evidence="2 3">
    <name type="scientific">Biomphalaria pfeifferi</name>
    <name type="common">Bloodfluke planorb</name>
    <name type="synonym">Freshwater snail</name>
    <dbReference type="NCBI Taxonomy" id="112525"/>
    <lineage>
        <taxon>Eukaryota</taxon>
        <taxon>Metazoa</taxon>
        <taxon>Spiralia</taxon>
        <taxon>Lophotrochozoa</taxon>
        <taxon>Mollusca</taxon>
        <taxon>Gastropoda</taxon>
        <taxon>Heterobranchia</taxon>
        <taxon>Euthyneura</taxon>
        <taxon>Panpulmonata</taxon>
        <taxon>Hygrophila</taxon>
        <taxon>Lymnaeoidea</taxon>
        <taxon>Planorbidae</taxon>
        <taxon>Biomphalaria</taxon>
    </lineage>
</organism>
<name>A0AAD8AT52_BIOPF</name>
<dbReference type="Proteomes" id="UP001233172">
    <property type="component" value="Unassembled WGS sequence"/>
</dbReference>
<keyword evidence="3" id="KW-1185">Reference proteome</keyword>
<dbReference type="EMBL" id="JASAOG010000323">
    <property type="protein sequence ID" value="KAK0040485.1"/>
    <property type="molecule type" value="Genomic_DNA"/>
</dbReference>
<feature type="non-terminal residue" evidence="2">
    <location>
        <position position="60"/>
    </location>
</feature>
<sequence length="60" mass="6965">DFLLLWHNLTLPHRLGFEDELSLEVAPCIGFLILILPYILILWKKAHHSQPLCGKFISKI</sequence>
<evidence type="ECO:0000313" key="2">
    <source>
        <dbReference type="EMBL" id="KAK0040485.1"/>
    </source>
</evidence>
<reference evidence="2" key="2">
    <citation type="submission" date="2023-04" db="EMBL/GenBank/DDBJ databases">
        <authorList>
            <person name="Bu L."/>
            <person name="Lu L."/>
            <person name="Laidemitt M.R."/>
            <person name="Zhang S.M."/>
            <person name="Mutuku M."/>
            <person name="Mkoji G."/>
            <person name="Steinauer M."/>
            <person name="Loker E.S."/>
        </authorList>
    </citation>
    <scope>NUCLEOTIDE SEQUENCE</scope>
    <source>
        <strain evidence="2">KasaAsao</strain>
        <tissue evidence="2">Whole Snail</tissue>
    </source>
</reference>
<protein>
    <submittedName>
        <fullName evidence="2">Multidrug resistance-associated protein 1</fullName>
    </submittedName>
</protein>
<keyword evidence="1" id="KW-0472">Membrane</keyword>
<evidence type="ECO:0000313" key="3">
    <source>
        <dbReference type="Proteomes" id="UP001233172"/>
    </source>
</evidence>
<accession>A0AAD8AT52</accession>
<comment type="caution">
    <text evidence="2">The sequence shown here is derived from an EMBL/GenBank/DDBJ whole genome shotgun (WGS) entry which is preliminary data.</text>
</comment>
<keyword evidence="1" id="KW-0812">Transmembrane</keyword>
<gene>
    <name evidence="2" type="ORF">Bpfe_030083</name>
</gene>
<reference evidence="2" key="1">
    <citation type="journal article" date="2023" name="PLoS Negl. Trop. Dis.">
        <title>A genome sequence for Biomphalaria pfeifferi, the major vector snail for the human-infecting parasite Schistosoma mansoni.</title>
        <authorList>
            <person name="Bu L."/>
            <person name="Lu L."/>
            <person name="Laidemitt M.R."/>
            <person name="Zhang S.M."/>
            <person name="Mutuku M."/>
            <person name="Mkoji G."/>
            <person name="Steinauer M."/>
            <person name="Loker E.S."/>
        </authorList>
    </citation>
    <scope>NUCLEOTIDE SEQUENCE</scope>
    <source>
        <strain evidence="2">KasaAsao</strain>
    </source>
</reference>
<proteinExistence type="predicted"/>
<feature type="transmembrane region" description="Helical" evidence="1">
    <location>
        <begin position="21"/>
        <end position="43"/>
    </location>
</feature>
<dbReference type="AlphaFoldDB" id="A0AAD8AT52"/>
<feature type="non-terminal residue" evidence="2">
    <location>
        <position position="1"/>
    </location>
</feature>
<keyword evidence="1" id="KW-1133">Transmembrane helix</keyword>
<evidence type="ECO:0000256" key="1">
    <source>
        <dbReference type="SAM" id="Phobius"/>
    </source>
</evidence>